<dbReference type="Gene3D" id="3.30.160.270">
    <property type="match status" value="1"/>
</dbReference>
<dbReference type="SMART" id="SM00917">
    <property type="entry name" value="LeuA_dimer"/>
    <property type="match status" value="1"/>
</dbReference>
<comment type="pathway">
    <text evidence="1">Amino-acid biosynthesis; L-isoleucine biosynthesis; 2-oxobutanoate from pyruvate: step 1/3.</text>
</comment>
<keyword evidence="6" id="KW-0100">Branched-chain amino acid biosynthesis</keyword>
<keyword evidence="12" id="KW-1185">Reference proteome</keyword>
<comment type="similarity">
    <text evidence="2 9">Belongs to the alpha-IPM synthase/homocitrate synthase family.</text>
</comment>
<dbReference type="EC" id="2.3.3.21" evidence="8"/>
<gene>
    <name evidence="11" type="primary">cimA</name>
    <name evidence="11" type="ORF">ACFP57_03135</name>
</gene>
<dbReference type="EMBL" id="JBHSUA010000008">
    <property type="protein sequence ID" value="MFC6395989.1"/>
    <property type="molecule type" value="Genomic_DNA"/>
</dbReference>
<dbReference type="PANTHER" id="PTHR43538">
    <property type="entry name" value="ALPHA-IPM SYNTHASE/HOMOCITRATE SYNTHASE"/>
    <property type="match status" value="1"/>
</dbReference>
<dbReference type="Pfam" id="PF22617">
    <property type="entry name" value="HCS_D2"/>
    <property type="match status" value="1"/>
</dbReference>
<evidence type="ECO:0000256" key="5">
    <source>
        <dbReference type="ARBA" id="ARBA00022679"/>
    </source>
</evidence>
<keyword evidence="5 9" id="KW-0808">Transferase</keyword>
<dbReference type="RefSeq" id="WP_343885938.1">
    <property type="nucleotide sequence ID" value="NZ_BAAAKI010000012.1"/>
</dbReference>
<dbReference type="InterPro" id="IPR013785">
    <property type="entry name" value="Aldolase_TIM"/>
</dbReference>
<dbReference type="InterPro" id="IPR036230">
    <property type="entry name" value="LeuA_allosteric_dom_sf"/>
</dbReference>
<dbReference type="InterPro" id="IPR000891">
    <property type="entry name" value="PYR_CT"/>
</dbReference>
<dbReference type="PROSITE" id="PS00816">
    <property type="entry name" value="AIPM_HOMOCIT_SYNTH_2"/>
    <property type="match status" value="1"/>
</dbReference>
<accession>A0ABW1WZS9</accession>
<evidence type="ECO:0000256" key="6">
    <source>
        <dbReference type="ARBA" id="ARBA00023304"/>
    </source>
</evidence>
<evidence type="ECO:0000259" key="10">
    <source>
        <dbReference type="PROSITE" id="PS50991"/>
    </source>
</evidence>
<dbReference type="SUPFAM" id="SSF110921">
    <property type="entry name" value="2-isopropylmalate synthase LeuA, allosteric (dimerisation) domain"/>
    <property type="match status" value="1"/>
</dbReference>
<evidence type="ECO:0000256" key="7">
    <source>
        <dbReference type="ARBA" id="ARBA00048263"/>
    </source>
</evidence>
<dbReference type="PROSITE" id="PS00815">
    <property type="entry name" value="AIPM_HOMOCIT_SYNTH_1"/>
    <property type="match status" value="1"/>
</dbReference>
<sequence>MTTQPLAPEHFQIFDTTLRDGAQQEGLRLSVADKLRIARLLDGLGVAFIEGGWPGANPNDTAFFEAAKTELDLDNARLVAFGSTRKAGGSAASDALTQALVDAGTKYICIVAKSHDRHVTDALRTTLEENLAMVHDTVTHLVGLGKHVFVDCEHFFDGYRSNRDYALSVVRTAADAGAEVVVLCDTNGGMLPSQMADIVSSAAEMGVELGIHCHNDTGCAVANSIAAVEAGVSQVQGTMNGYGERTGNADLTSVIPNLQLKYGWPLVSDEQLASLSHVALAIADITNQAPHARQPYVGHSSFAHKAGLHASAIRVDPNLYQHVDPALVGNGMRMLISDMSGRANIQIKGEQLGLDLDDREVAAQVTDAVKAREALGYSYEAADASFELLVRDQLGILEFPFEITSWRASTEHRVGMAEANDTTSEATVRLVAAGETHSTAGEGNGPVDALDNALTRALAASYPQVKGFRLIDYRVRILETGASTDAITRTLIDFSDGERTWTTVGVGTNVIESSWEALTDAYLYGLVKDFGRS</sequence>
<dbReference type="InterPro" id="IPR002034">
    <property type="entry name" value="AIPM/Hcit_synth_CS"/>
</dbReference>
<dbReference type="Pfam" id="PF00682">
    <property type="entry name" value="HMGL-like"/>
    <property type="match status" value="1"/>
</dbReference>
<dbReference type="Gene3D" id="1.10.238.260">
    <property type="match status" value="1"/>
</dbReference>
<dbReference type="NCBIfam" id="TIGR00977">
    <property type="entry name" value="citramal_synth"/>
    <property type="match status" value="1"/>
</dbReference>
<evidence type="ECO:0000313" key="12">
    <source>
        <dbReference type="Proteomes" id="UP001596266"/>
    </source>
</evidence>
<dbReference type="InterPro" id="IPR013709">
    <property type="entry name" value="2-isopropylmalate_synth_dimer"/>
</dbReference>
<organism evidence="11 12">
    <name type="scientific">Luteococcus sanguinis</name>
    <dbReference type="NCBI Taxonomy" id="174038"/>
    <lineage>
        <taxon>Bacteria</taxon>
        <taxon>Bacillati</taxon>
        <taxon>Actinomycetota</taxon>
        <taxon>Actinomycetes</taxon>
        <taxon>Propionibacteriales</taxon>
        <taxon>Propionibacteriaceae</taxon>
        <taxon>Luteococcus</taxon>
    </lineage>
</organism>
<protein>
    <recommendedName>
        <fullName evidence="8">Citramalate synthase</fullName>
        <ecNumber evidence="8">2.3.3.21</ecNumber>
    </recommendedName>
</protein>
<feature type="domain" description="Pyruvate carboxyltransferase" evidence="10">
    <location>
        <begin position="11"/>
        <end position="276"/>
    </location>
</feature>
<keyword evidence="3" id="KW-0028">Amino-acid biosynthesis</keyword>
<dbReference type="PROSITE" id="PS50991">
    <property type="entry name" value="PYR_CT"/>
    <property type="match status" value="1"/>
</dbReference>
<comment type="catalytic activity">
    <reaction evidence="7">
        <text>pyruvate + acetyl-CoA + H2O = (3R)-citramalate + CoA + H(+)</text>
        <dbReference type="Rhea" id="RHEA:19045"/>
        <dbReference type="ChEBI" id="CHEBI:15361"/>
        <dbReference type="ChEBI" id="CHEBI:15377"/>
        <dbReference type="ChEBI" id="CHEBI:15378"/>
        <dbReference type="ChEBI" id="CHEBI:30934"/>
        <dbReference type="ChEBI" id="CHEBI:57287"/>
        <dbReference type="ChEBI" id="CHEBI:57288"/>
        <dbReference type="EC" id="2.3.3.21"/>
    </reaction>
</comment>
<dbReference type="CDD" id="cd07941">
    <property type="entry name" value="DRE_TIM_LeuA3"/>
    <property type="match status" value="1"/>
</dbReference>
<dbReference type="SUPFAM" id="SSF51569">
    <property type="entry name" value="Aldolase"/>
    <property type="match status" value="1"/>
</dbReference>
<dbReference type="Gene3D" id="3.20.20.70">
    <property type="entry name" value="Aldolase class I"/>
    <property type="match status" value="1"/>
</dbReference>
<dbReference type="InterPro" id="IPR005675">
    <property type="entry name" value="Citramal_synthase"/>
</dbReference>
<dbReference type="Proteomes" id="UP001596266">
    <property type="component" value="Unassembled WGS sequence"/>
</dbReference>
<name>A0ABW1WZS9_9ACTN</name>
<evidence type="ECO:0000256" key="2">
    <source>
        <dbReference type="ARBA" id="ARBA00006154"/>
    </source>
</evidence>
<evidence type="ECO:0000256" key="9">
    <source>
        <dbReference type="RuleBase" id="RU003523"/>
    </source>
</evidence>
<proteinExistence type="inferred from homology"/>
<evidence type="ECO:0000256" key="4">
    <source>
        <dbReference type="ARBA" id="ARBA00022624"/>
    </source>
</evidence>
<dbReference type="PANTHER" id="PTHR43538:SF1">
    <property type="entry name" value="(R)-CITRAMALATE SYNTHASE"/>
    <property type="match status" value="1"/>
</dbReference>
<dbReference type="InterPro" id="IPR054691">
    <property type="entry name" value="LeuA/HCS_post-cat"/>
</dbReference>
<reference evidence="12" key="1">
    <citation type="journal article" date="2019" name="Int. J. Syst. Evol. Microbiol.">
        <title>The Global Catalogue of Microorganisms (GCM) 10K type strain sequencing project: providing services to taxonomists for standard genome sequencing and annotation.</title>
        <authorList>
            <consortium name="The Broad Institute Genomics Platform"/>
            <consortium name="The Broad Institute Genome Sequencing Center for Infectious Disease"/>
            <person name="Wu L."/>
            <person name="Ma J."/>
        </authorList>
    </citation>
    <scope>NUCLEOTIDE SEQUENCE [LARGE SCALE GENOMIC DNA]</scope>
    <source>
        <strain evidence="12">CGMCC 1.15277</strain>
    </source>
</reference>
<evidence type="ECO:0000256" key="8">
    <source>
        <dbReference type="NCBIfam" id="TIGR00977"/>
    </source>
</evidence>
<evidence type="ECO:0000256" key="1">
    <source>
        <dbReference type="ARBA" id="ARBA00004743"/>
    </source>
</evidence>
<comment type="caution">
    <text evidence="11">The sequence shown here is derived from an EMBL/GenBank/DDBJ whole genome shotgun (WGS) entry which is preliminary data.</text>
</comment>
<dbReference type="Pfam" id="PF08502">
    <property type="entry name" value="LeuA_dimer"/>
    <property type="match status" value="1"/>
</dbReference>
<evidence type="ECO:0000256" key="3">
    <source>
        <dbReference type="ARBA" id="ARBA00022605"/>
    </source>
</evidence>
<evidence type="ECO:0000313" key="11">
    <source>
        <dbReference type="EMBL" id="MFC6395989.1"/>
    </source>
</evidence>
<keyword evidence="4" id="KW-0412">Isoleucine biosynthesis</keyword>